<dbReference type="EMBL" id="AWSJ01000237">
    <property type="protein sequence ID" value="ERI07975.1"/>
    <property type="molecule type" value="Genomic_DNA"/>
</dbReference>
<comment type="caution">
    <text evidence="2">The sequence shown here is derived from an EMBL/GenBank/DDBJ whole genome shotgun (WGS) entry which is preliminary data.</text>
</comment>
<keyword evidence="3" id="KW-1185">Reference proteome</keyword>
<evidence type="ECO:0000256" key="1">
    <source>
        <dbReference type="SAM" id="Phobius"/>
    </source>
</evidence>
<dbReference type="STRING" id="649747.HMPREF0083_03983"/>
<keyword evidence="1" id="KW-0472">Membrane</keyword>
<evidence type="ECO:0000313" key="3">
    <source>
        <dbReference type="Proteomes" id="UP000016511"/>
    </source>
</evidence>
<evidence type="ECO:0000313" key="2">
    <source>
        <dbReference type="EMBL" id="ERI07975.1"/>
    </source>
</evidence>
<keyword evidence="1" id="KW-0812">Transmembrane</keyword>
<dbReference type="Proteomes" id="UP000016511">
    <property type="component" value="Unassembled WGS sequence"/>
</dbReference>
<dbReference type="AlphaFoldDB" id="U1WZ47"/>
<keyword evidence="1" id="KW-1133">Transmembrane helix</keyword>
<organism evidence="2 3">
    <name type="scientific">Aneurinibacillus aneurinilyticus ATCC 12856</name>
    <dbReference type="NCBI Taxonomy" id="649747"/>
    <lineage>
        <taxon>Bacteria</taxon>
        <taxon>Bacillati</taxon>
        <taxon>Bacillota</taxon>
        <taxon>Bacilli</taxon>
        <taxon>Bacillales</taxon>
        <taxon>Paenibacillaceae</taxon>
        <taxon>Aneurinibacillus group</taxon>
        <taxon>Aneurinibacillus</taxon>
    </lineage>
</organism>
<name>U1WZ47_ANEAE</name>
<dbReference type="PATRIC" id="fig|649747.3.peg.3620"/>
<gene>
    <name evidence="2" type="ORF">HMPREF0083_03983</name>
</gene>
<accession>U1WZ47</accession>
<protein>
    <submittedName>
        <fullName evidence="2">Uncharacterized protein</fullName>
    </submittedName>
</protein>
<feature type="transmembrane region" description="Helical" evidence="1">
    <location>
        <begin position="31"/>
        <end position="51"/>
    </location>
</feature>
<sequence length="63" mass="7112">MLWGRKLNTVSVNEAWTGTAKYSDSFEGKTVAVLFYGAKAQAFFSSLFFFWKIGSMSRIGFID</sequence>
<reference evidence="2 3" key="1">
    <citation type="submission" date="2013-08" db="EMBL/GenBank/DDBJ databases">
        <authorList>
            <person name="Weinstock G."/>
            <person name="Sodergren E."/>
            <person name="Wylie T."/>
            <person name="Fulton L."/>
            <person name="Fulton R."/>
            <person name="Fronick C."/>
            <person name="O'Laughlin M."/>
            <person name="Godfrey J."/>
            <person name="Miner T."/>
            <person name="Herter B."/>
            <person name="Appelbaum E."/>
            <person name="Cordes M."/>
            <person name="Lek S."/>
            <person name="Wollam A."/>
            <person name="Pepin K.H."/>
            <person name="Palsikar V.B."/>
            <person name="Mitreva M."/>
            <person name="Wilson R.K."/>
        </authorList>
    </citation>
    <scope>NUCLEOTIDE SEQUENCE [LARGE SCALE GENOMIC DNA]</scope>
    <source>
        <strain evidence="2 3">ATCC 12856</strain>
    </source>
</reference>
<dbReference type="HOGENOM" id="CLU_2875877_0_0_9"/>
<proteinExistence type="predicted"/>